<comment type="subunit">
    <text evidence="32">The mature envelope protein (Env) consists of a homotrimer of non-covalently associated gp120-gp41 heterodimers. The resulting complex protrudes from the virus surface as a spike. There seems to be as few as 10 spikes on the average virion. Interacts with host CD4, CCR5 and CXCR4. Gp120 also interacts with the C-type lectins CD209/DC-SIGN and CLEC4M/DC-SIGNR (collectively referred to as DC-SIGN(R)). Gp120 and gp41 interact with GalCer. Gp120 interacts with host ITGA4/ITGB7 complex; on CD4+ T-cells, this interaction results in rapid activation of integrin ITGAL/LFA-1, which facilitates efficient cell-to-cell spreading of HIV-1. Gp120 interacts with cell-associated heparan sulfate; this interaction increases virus infectivity on permissive cells and may be involved in infection of CD4- cells.</text>
</comment>
<dbReference type="GO" id="GO:0019064">
    <property type="term" value="P:fusion of virus membrane with host plasma membrane"/>
    <property type="evidence" value="ECO:0007669"/>
    <property type="project" value="UniProtKB-UniRule"/>
</dbReference>
<feature type="transmembrane region" description="Helical" evidence="34">
    <location>
        <begin position="20"/>
        <end position="41"/>
    </location>
</feature>
<dbReference type="GO" id="GO:0039654">
    <property type="term" value="P:fusion of virus membrane with host endosome membrane"/>
    <property type="evidence" value="ECO:0007669"/>
    <property type="project" value="UniProtKB-UniRule"/>
</dbReference>
<comment type="domain">
    <text evidence="33 34">The 17 amino acids long immunosuppressive region is present in many retroviral envelope proteins. Synthetic peptides derived from this relatively conserved sequence inhibit immune function in vitro and in vivo.</text>
</comment>
<keyword evidence="7 33" id="KW-1168">Fusion of virus membrane with host membrane</keyword>
<dbReference type="GO" id="GO:1903908">
    <property type="term" value="P:positive regulation of plasma membrane raft polarization"/>
    <property type="evidence" value="ECO:0007669"/>
    <property type="project" value="UniProtKB-UniRule"/>
</dbReference>
<dbReference type="FunFam" id="1.20.5.490:FF:000001">
    <property type="entry name" value="Envelope glycoprotein gp160"/>
    <property type="match status" value="1"/>
</dbReference>
<evidence type="ECO:0000256" key="5">
    <source>
        <dbReference type="ARBA" id="ARBA00004578"/>
    </source>
</evidence>
<feature type="region of interest" description="CD4-binding loop" evidence="33">
    <location>
        <begin position="359"/>
        <end position="369"/>
    </location>
</feature>
<keyword evidence="29 33" id="KW-0899">Viral immunoevasion</keyword>
<comment type="function">
    <text evidence="33">Transmembrane protein gp41: Acts as a class I viral fusion protein. Under the current model, the protein has at least 3 conformational states: pre-fusion native state, pre-hairpin intermediate state, and post-fusion hairpin state. During fusion of viral and target intracellular membranes, the coiled coil regions (heptad repeats) assume a trimer-of-hairpins structure, positioning the fusion peptide in close proximity to the C-terminal region of the ectodomain. The formation of this structure appears to drive apposition and subsequent fusion of viral and target cell membranes. Complete fusion occurs in host cell endosomes and is dynamin-dependent, however some lipid transfer might occur at the plasma membrane. The virus undergoes clathrin-dependent internalization long before endosomal fusion, thus minimizing the surface exposure of conserved viral epitopes during fusion and reducing the efficacy of inhibitors targeting these epitopes. Membranes fusion leads to delivery of the nucleocapsid into the cytoplasm.</text>
</comment>
<evidence type="ECO:0000256" key="12">
    <source>
        <dbReference type="ARBA" id="ARBA00022595"/>
    </source>
</evidence>
<comment type="similarity">
    <text evidence="33">Belongs to the HIV-1 env protein family.</text>
</comment>
<keyword evidence="17 33" id="KW-1161">Viral attachment to host cell</keyword>
<comment type="PTM">
    <text evidence="33">Highly glycosylated by host. The high number of glycan on the protein is reffered to as 'glycan shield' because it contributes to hide protein sequence from adaptive immune system.</text>
</comment>
<gene>
    <name evidence="33 37" type="primary">env</name>
</gene>
<comment type="domain">
    <text evidence="33">The membrane proximal external region (MPER) present in gp41 is a tryptophan-rich region recognized by the antibodies 2F5, Z13, and 4E10. MPER seems to play a role in fusion.</text>
</comment>
<evidence type="ECO:0000256" key="27">
    <source>
        <dbReference type="ARBA" id="ARBA00023157"/>
    </source>
</evidence>
<dbReference type="GO" id="GO:0019082">
    <property type="term" value="P:viral protein processing"/>
    <property type="evidence" value="ECO:0007669"/>
    <property type="project" value="UniProtKB-UniRule"/>
</dbReference>
<dbReference type="FunFam" id="1.10.287.210:FF:000001">
    <property type="entry name" value="Envelope glycoprotein gp160"/>
    <property type="match status" value="1"/>
</dbReference>
<dbReference type="GO" id="GO:0044175">
    <property type="term" value="C:host cell endosome membrane"/>
    <property type="evidence" value="ECO:0007669"/>
    <property type="project" value="UniProtKB-SubCell"/>
</dbReference>
<keyword evidence="26 33" id="KW-0564">Palmitate</keyword>
<dbReference type="Gene3D" id="1.10.287.210">
    <property type="match status" value="1"/>
</dbReference>
<feature type="short sequence motif" description="Di-leucine internalization motif" evidence="33">
    <location>
        <begin position="847"/>
        <end position="848"/>
    </location>
</feature>
<feature type="region of interest" description="MPER; binding to GalCer" evidence="33">
    <location>
        <begin position="654"/>
        <end position="675"/>
    </location>
</feature>
<dbReference type="HAMAP" id="MF_04083">
    <property type="entry name" value="HIV_ENV"/>
    <property type="match status" value="1"/>
</dbReference>
<evidence type="ECO:0000256" key="23">
    <source>
        <dbReference type="ARBA" id="ARBA00023046"/>
    </source>
</evidence>
<name>A0A6M6AZ78_HV1</name>
<keyword evidence="18 33" id="KW-0946">Virion</keyword>
<evidence type="ECO:0000256" key="14">
    <source>
        <dbReference type="ARBA" id="ARBA00022692"/>
    </source>
</evidence>
<keyword evidence="22 33" id="KW-1133">Transmembrane helix</keyword>
<dbReference type="Pfam" id="PF00517">
    <property type="entry name" value="GP41"/>
    <property type="match status" value="1"/>
</dbReference>
<comment type="subcellular location">
    <molecule>Transmembrane protein gp41</molecule>
    <subcellularLocation>
        <location evidence="33">Virion membrane</location>
        <topology evidence="33">Single-pass type I membrane protein</topology>
    </subcellularLocation>
    <subcellularLocation>
        <location evidence="33">Host cell membrane</location>
        <topology evidence="33">Single-pass type I membrane protein</topology>
    </subcellularLocation>
    <subcellularLocation>
        <location evidence="33">Host endosome membrane</location>
        <topology evidence="33">Single-pass type I membrane protein</topology>
    </subcellularLocation>
    <text evidence="33">It is probably concentrated at the site of budding and incorporated into the virions possibly by contacts between the cytoplasmic tail of Env and the N-terminus of Gag.</text>
</comment>
<comment type="domain">
    <text evidence="33">Some of the most genetically diverse regions of the viral genome are present in Env. They are called variable regions 1 through 5 (V1 through V5). Coreceptor usage of gp120 is determined mainly by the primary structure of the third variable region (V3) in the outer domain of gp120. The sequence of V3 determines which coreceptor, CCR5 and/or CXCR4 (corresponding to R5/macrophage, X4/T cell and R5X4/T cell and macrophage tropism), is used to trigger the fusion potential of the Env complex, and hence which cells the virus can infect. Binding to CCR5 involves a region adjacent in addition to V3.</text>
</comment>
<evidence type="ECO:0000259" key="35">
    <source>
        <dbReference type="Pfam" id="PF00516"/>
    </source>
</evidence>
<evidence type="ECO:0000256" key="10">
    <source>
        <dbReference type="ARBA" id="ARBA00022570"/>
    </source>
</evidence>
<evidence type="ECO:0000259" key="36">
    <source>
        <dbReference type="Pfam" id="PF00517"/>
    </source>
</evidence>
<keyword evidence="25 33" id="KW-0472">Membrane</keyword>
<keyword evidence="12 33" id="KW-1162">Viral penetration into host cytoplasm</keyword>
<comment type="miscellaneous">
    <text evidence="33">HIV-1 lineages are divided in three main groups, M (for Major), O (for Outlier), and N (for New, or Non-M, Non-O). The vast majority of strains found worldwide belong to the group M. Group O seems to be endemic to and largely confined to Cameroon and neighboring countries in West Central Africa, where these viruses represent a small minority of HIV-1 strains. The group N is represented by a limited number of isolates from Cameroonian persons. The group M is further subdivided in 9 clades or subtypes (A to D, F to H, J and K).</text>
</comment>
<keyword evidence="27 33" id="KW-1015">Disulfide bond</keyword>
<evidence type="ECO:0000256" key="34">
    <source>
        <dbReference type="RuleBase" id="RU363095"/>
    </source>
</evidence>
<evidence type="ECO:0000256" key="28">
    <source>
        <dbReference type="ARBA" id="ARBA00023180"/>
    </source>
</evidence>
<feature type="domain" description="Human immunodeficiency virus 1 envelope glycoprotein Gp120" evidence="35">
    <location>
        <begin position="33"/>
        <end position="143"/>
    </location>
</feature>
<evidence type="ECO:0000256" key="8">
    <source>
        <dbReference type="ARBA" id="ARBA00022510"/>
    </source>
</evidence>
<dbReference type="GO" id="GO:0019031">
    <property type="term" value="C:viral envelope"/>
    <property type="evidence" value="ECO:0007669"/>
    <property type="project" value="UniProtKB-KW"/>
</dbReference>
<dbReference type="CDD" id="cd09909">
    <property type="entry name" value="HIV-1-like_HR1-HR2"/>
    <property type="match status" value="1"/>
</dbReference>
<feature type="chain" id="PRO_5027192414" description="Transmembrane protein gp41" evidence="33">
    <location>
        <begin position="504"/>
        <end position="848"/>
    </location>
</feature>
<comment type="subunit">
    <text evidence="33">The mature envelope protein (Env) consists of a homotrimer of non-covalently associated gp120-gp41 heterodimers. The resulting complex protrudes from the virus surface as a spike. There seems to be as few as 10 spikes on the average virion. Surface protein gp120 interacts with host CD4, CCR5 and CXCR4. Gp120 also interacts with the C-type lectins CD209/DC-SIGN and CLEC4M/DC-SIGNR (collectively referred to as DC-SIGN(R)). Gp120 and gp41 interact with GalCer. Gp120 interacts with host ITGA4/ITGB7 complex; on CD4+ T-cells, this interaction results in rapid activation of integrin ITGAL/LFA-1, which facilitates efficient cell-to-cell spreading of HIV-1. Gp120 interacts with cell-associated heparan sulfate; this interaction increases virus infectivity on permissive cells and may be involved in infection of CD4- cells.</text>
</comment>
<keyword evidence="16 33" id="KW-0732">Signal</keyword>
<feature type="coiled-coil region" evidence="33">
    <location>
        <begin position="625"/>
        <end position="659"/>
    </location>
</feature>
<comment type="domain">
    <text evidence="33">The CD4-binding region is targeted by the antibody b12.</text>
</comment>
<dbReference type="InterPro" id="IPR000328">
    <property type="entry name" value="GP41-like"/>
</dbReference>
<dbReference type="SUPFAM" id="SSF56502">
    <property type="entry name" value="gp120 core"/>
    <property type="match status" value="2"/>
</dbReference>
<sequence>MRVRGILRNWQQWWTWGILGFWMVMICSVTGNLWVTVYYGVPVWREAKTTLFCASDAKAYDEEVHNVWATHACVPTDPNPQEIVLENVTEDFNMWKNDMVEQMHEDIISLWDQSLKPCVKLTPLCVTLNCGNITSNNTSTNVTYKNSMRAEMQNCSFNTTTEVRDKESKEYALFYKTDIVELEENTSMYRLINCNTSTLTQACPKVTFEPIPIHYCAPAGFAILKCNDKTFNGTGPCHNVSTVQCTHGIKPVVSTQLLLNGSLAEKDIIISSENLTNNAKTILVHLNKSVDIVCTRPNNNTRKNIRIGPGQAFYATGDIIGDIRKAHCNISKSKWDNTTRMVALELKKLFNTTISFQPHSGGDLEIITHSFNCGGEFFYCDTTQLFNNTNPENNNSSSSENATITLPCRIRQIINMWQRVGRAMYAPPIAGNITCNSSITGILLTRDGGNQSNQSDPEIFRPAGGDMRDNWRSELYKYKVVEIKPLGIAPTEAKRRVVEREKRAVGIGAVFLGFLGAAGSTMGAASITLTVQARQLLSGIVQQQSNLLKAIEAQHHLLQLTVWGIKQLQARVLAIERYLKDQQLLGIWGCSGKLICTTNVPWNSSWSNKNLSDIWNNMTWMQWDREVSNYTNTIYQLLKESQNQQEKNEKDLLALDSWNSLWNWFSISNWLWYIKIFIMIVGGLIGLRIIFAVLSIVNRVRQGYSPLSFQTLTPNPGGPDRLERIEEEGGEQDRGRSIRLVSGFLALAWDDLRSLCLFSYHRLRDFILVAARVVELLGRRGWEALKYLGNLIQYWGQELKKSAISLLDTTAIIVAEGTDRIIEVVQRIVRAIYNIPRRIRQGFEAALL</sequence>
<organismHost>
    <name type="scientific">Homo sapiens</name>
    <name type="common">Human</name>
    <dbReference type="NCBI Taxonomy" id="9606"/>
</organismHost>
<evidence type="ECO:0000256" key="15">
    <source>
        <dbReference type="ARBA" id="ARBA00022703"/>
    </source>
</evidence>
<feature type="site" description="Cleavage; by host furin" evidence="33">
    <location>
        <begin position="503"/>
        <end position="504"/>
    </location>
</feature>
<keyword evidence="23 33" id="KW-1039">Host endosome</keyword>
<keyword evidence="8 33" id="KW-1170">Fusion of virus membrane with host endosomal membrane</keyword>
<evidence type="ECO:0000256" key="29">
    <source>
        <dbReference type="ARBA" id="ARBA00023280"/>
    </source>
</evidence>
<feature type="region of interest" description="Immunosuppression" evidence="33">
    <location>
        <begin position="566"/>
        <end position="584"/>
    </location>
</feature>
<feature type="disulfide bond" evidence="33">
    <location>
        <begin position="216"/>
        <end position="245"/>
    </location>
</feature>
<evidence type="ECO:0000313" key="37">
    <source>
        <dbReference type="EMBL" id="QJX40988.1"/>
    </source>
</evidence>
<evidence type="ECO:0000256" key="24">
    <source>
        <dbReference type="ARBA" id="ARBA00023054"/>
    </source>
</evidence>
<dbReference type="GO" id="GO:0005198">
    <property type="term" value="F:structural molecule activity"/>
    <property type="evidence" value="ECO:0007669"/>
    <property type="project" value="UniProtKB-UniRule"/>
</dbReference>
<evidence type="ECO:0000256" key="6">
    <source>
        <dbReference type="ARBA" id="ARBA00004650"/>
    </source>
</evidence>
<feature type="domain" description="Human immunodeficiency virus 1 envelope glycoprotein Gp120" evidence="35">
    <location>
        <begin position="149"/>
        <end position="503"/>
    </location>
</feature>
<comment type="miscellaneous">
    <text evidence="33">Inhibitors targeting HIV-1 viral envelope proteins are used as antiretroviral drugs. Attachment of virions to the cell surface via non-specific interactions and CD4 binding can be blocked by inhibitors that include cyanovirin-N, cyclotriazadisulfonamide analogs, PRO 2000, TNX 355 and PRO 542. In addition, BMS 806 can block CD4-induced conformational changes. Env interactions with the coreceptor molecules can be targeted by CCR5 antagonists including SCH-D, maraviroc (UK 427857) and aplaviroc (GW 873140), and the CXCR4 antagonist AMD 070. Fusion of viral and cellular membranes can be inhibited by peptides such as enfuvirtide and tifuvirtide (T 1249). Resistance to inhibitors associated with mutations in Env are observed. Most of the time, single mutations confer only a modest reduction in drug susceptibility. Combination of several mutations is usually required to develop a high-level drug resistance.</text>
</comment>
<dbReference type="SUPFAM" id="SSF58069">
    <property type="entry name" value="Virus ectodomain"/>
    <property type="match status" value="1"/>
</dbReference>
<dbReference type="Pfam" id="PF00516">
    <property type="entry name" value="GP120"/>
    <property type="match status" value="2"/>
</dbReference>
<dbReference type="FunFam" id="2.170.40.20:FF:000003">
    <property type="entry name" value="Envelope glycoprotein gp160"/>
    <property type="match status" value="1"/>
</dbReference>
<keyword evidence="30 33" id="KW-0449">Lipoprotein</keyword>
<dbReference type="InterPro" id="IPR036377">
    <property type="entry name" value="Gp120_core_sf"/>
</dbReference>
<evidence type="ECO:0000256" key="16">
    <source>
        <dbReference type="ARBA" id="ARBA00022729"/>
    </source>
</evidence>
<protein>
    <recommendedName>
        <fullName evidence="33">Envelope glycoprotein gp160</fullName>
    </recommendedName>
    <alternativeName>
        <fullName evidence="33">Env polyprotein</fullName>
    </alternativeName>
    <component>
        <recommendedName>
            <fullName evidence="33">Surface protein gp120</fullName>
            <shortName evidence="33">SU</shortName>
        </recommendedName>
        <alternativeName>
            <fullName evidence="33">Glycoprotein 120</fullName>
            <shortName evidence="33">gp120</shortName>
        </alternativeName>
    </component>
    <component>
        <recommendedName>
            <fullName evidence="33">Transmembrane protein gp41</fullName>
            <shortName evidence="33">TM</shortName>
        </recommendedName>
        <alternativeName>
            <fullName evidence="33">Glycoprotein 41</fullName>
            <shortName evidence="33">gp41</shortName>
        </alternativeName>
    </component>
</protein>
<keyword evidence="14 33" id="KW-0812">Transmembrane</keyword>
<feature type="region of interest" description="V2" evidence="33">
    <location>
        <begin position="155"/>
        <end position="194"/>
    </location>
</feature>
<evidence type="ECO:0000256" key="18">
    <source>
        <dbReference type="ARBA" id="ARBA00022844"/>
    </source>
</evidence>
<dbReference type="InterPro" id="IPR037527">
    <property type="entry name" value="Gp160"/>
</dbReference>
<evidence type="ECO:0000256" key="33">
    <source>
        <dbReference type="HAMAP-Rule" id="MF_04083"/>
    </source>
</evidence>
<keyword evidence="15 33" id="KW-0053">Apoptosis</keyword>
<dbReference type="Gene3D" id="1.20.5.490">
    <property type="entry name" value="Single helix bin"/>
    <property type="match status" value="1"/>
</dbReference>
<feature type="region of interest" description="Fusion peptide" evidence="33">
    <location>
        <begin position="504"/>
        <end position="524"/>
    </location>
</feature>
<comment type="domain">
    <text evidence="33">The YXXL motif is involved in determining the exact site of viral release at the surface of infected mononuclear cells and promotes endocytosis. YXXL and di-leucine endocytosis motifs interact directly or indirectly with the clathrin adapter complexes, opperate independently, and their activities are not additive.</text>
</comment>
<feature type="short sequence motif" description="YXXL motif; contains endocytosis signal" evidence="33">
    <location>
        <begin position="704"/>
        <end position="707"/>
    </location>
</feature>
<feature type="transmembrane region" description="Helical" evidence="34">
    <location>
        <begin position="670"/>
        <end position="697"/>
    </location>
</feature>
<evidence type="ECO:0000256" key="3">
    <source>
        <dbReference type="ARBA" id="ARBA00004505"/>
    </source>
</evidence>
<evidence type="ECO:0000256" key="20">
    <source>
        <dbReference type="ARBA" id="ARBA00022879"/>
    </source>
</evidence>
<dbReference type="GO" id="GO:0016020">
    <property type="term" value="C:membrane"/>
    <property type="evidence" value="ECO:0007669"/>
    <property type="project" value="UniProtKB-UniRule"/>
</dbReference>
<evidence type="ECO:0000256" key="32">
    <source>
        <dbReference type="ARBA" id="ARBA00062028"/>
    </source>
</evidence>
<evidence type="ECO:0000256" key="21">
    <source>
        <dbReference type="ARBA" id="ARBA00022890"/>
    </source>
</evidence>
<dbReference type="GO" id="GO:0052031">
    <property type="term" value="P:symbiont-mediated perturbation of host defense response"/>
    <property type="evidence" value="ECO:0007669"/>
    <property type="project" value="UniProtKB-UniRule"/>
</dbReference>
<dbReference type="Gene3D" id="2.170.40.20">
    <property type="entry name" value="Human immunodeficiency virus 1, Gp160, envelope glycoprotein"/>
    <property type="match status" value="2"/>
</dbReference>
<dbReference type="GO" id="GO:1903911">
    <property type="term" value="P:positive regulation of receptor clustering"/>
    <property type="evidence" value="ECO:0007669"/>
    <property type="project" value="UniProtKB-UniRule"/>
</dbReference>
<evidence type="ECO:0000256" key="26">
    <source>
        <dbReference type="ARBA" id="ARBA00023139"/>
    </source>
</evidence>
<dbReference type="FunFam" id="2.170.40.20:FF:000001">
    <property type="entry name" value="Envelope glycoprotein gp160"/>
    <property type="match status" value="1"/>
</dbReference>
<dbReference type="GO" id="GO:0075512">
    <property type="term" value="P:clathrin-dependent endocytosis of virus by host cell"/>
    <property type="evidence" value="ECO:0007669"/>
    <property type="project" value="UniProtKB-UniRule"/>
</dbReference>
<comment type="caution">
    <text evidence="33 34">Lacks conserved residue(s) required for the propagation of feature annotation.</text>
</comment>
<keyword evidence="20 33" id="KW-0261">Viral envelope protein</keyword>
<evidence type="ECO:0000256" key="25">
    <source>
        <dbReference type="ARBA" id="ARBA00023136"/>
    </source>
</evidence>
<feature type="domain" description="Retroviral envelope protein GP41-like" evidence="36">
    <location>
        <begin position="522"/>
        <end position="712"/>
    </location>
</feature>
<evidence type="ECO:0000256" key="17">
    <source>
        <dbReference type="ARBA" id="ARBA00022804"/>
    </source>
</evidence>
<organism evidence="37">
    <name type="scientific">Human immunodeficiency virus type 1</name>
    <name type="common">HIV-1</name>
    <dbReference type="NCBI Taxonomy" id="11676"/>
    <lineage>
        <taxon>Viruses</taxon>
        <taxon>Riboviria</taxon>
        <taxon>Pararnavirae</taxon>
        <taxon>Artverviricota</taxon>
        <taxon>Revtraviricetes</taxon>
        <taxon>Ortervirales</taxon>
        <taxon>Retroviridae</taxon>
        <taxon>Orthoretrovirinae</taxon>
        <taxon>Lentivirus</taxon>
        <taxon>Lentivirus humimdef1</taxon>
    </lineage>
</organism>
<comment type="function">
    <text evidence="33">Surface protein gp120: Attaches the virus to the host lymphoid cell by binding to the primary receptor CD4. This interaction induces a structural rearrangement creating a high affinity binding site for a chemokine coreceptor like CXCR4 and/or CCR5. Acts as a ligand for CD209/DC-SIGN and CLEC4M/DC-SIGNR, which are respectively found on dendritic cells (DCs), and on endothelial cells of liver sinusoids and lymph node sinuses. These interactions allow capture of viral particles at mucosal surfaces by these cells and subsequent transmission to permissive cells. HIV subverts the migration properties of dendritic cells to gain access to CD4+ T-cells in lymph nodes. Virus transmission to permissive T-cells occurs either in trans (without DCs infection, through viral capture and transmission), or in cis (following DCs productive infection, through the usual CD4-gp120 interaction), thereby inducing a robust infection. In trans infection, bound virions remain infectious over days and it is proposed that they are not degraded, but protected in non-lysosomal acidic organelles within the DCs close to the cell membrane thus contributing to the viral infectious potential during DCs' migration from the periphery to the lymphoid tissues. On arrival at lymphoid tissues, intact virions recycle back to DCs' cell surface allowing virus transmission to CD4+ T-cells.</text>
</comment>
<evidence type="ECO:0000256" key="11">
    <source>
        <dbReference type="ARBA" id="ARBA00022581"/>
    </source>
</evidence>
<feature type="lipid moiety-binding region" description="S-palmitoyl cysteine; by host" evidence="33">
    <location>
        <position position="756"/>
    </location>
</feature>
<comment type="function">
    <text evidence="33">Envelope glycoprotein gp160: Oligomerizes in the host endoplasmic reticulum into predominantly trimers. In a second time, gp160 transits in the host Golgi, where glycosylation is completed. The precursor is then proteolytically cleaved in the trans-Golgi and thereby activated by cellular furin or furin-like proteases to produce gp120 and gp41.</text>
</comment>
<keyword evidence="13 33" id="KW-0165">Cleavage on pair of basic residues</keyword>
<evidence type="ECO:0000256" key="4">
    <source>
        <dbReference type="ARBA" id="ARBA00004563"/>
    </source>
</evidence>
<evidence type="ECO:0000256" key="19">
    <source>
        <dbReference type="ARBA" id="ARBA00022870"/>
    </source>
</evidence>
<evidence type="ECO:0000256" key="1">
    <source>
        <dbReference type="ARBA" id="ARBA00004402"/>
    </source>
</evidence>
<feature type="disulfide bond" evidence="33">
    <location>
        <begin position="590"/>
        <end position="596"/>
    </location>
</feature>
<keyword evidence="24 33" id="KW-0175">Coiled coil</keyword>
<evidence type="ECO:0000256" key="30">
    <source>
        <dbReference type="ARBA" id="ARBA00023288"/>
    </source>
</evidence>
<proteinExistence type="inferred from homology"/>
<keyword evidence="28 33" id="KW-0325">Glycoprotein</keyword>
<dbReference type="GO" id="GO:0020002">
    <property type="term" value="C:host cell plasma membrane"/>
    <property type="evidence" value="ECO:0007669"/>
    <property type="project" value="UniProtKB-SubCell"/>
</dbReference>
<keyword evidence="9 33" id="KW-1032">Host cell membrane</keyword>
<evidence type="ECO:0000256" key="13">
    <source>
        <dbReference type="ARBA" id="ARBA00022685"/>
    </source>
</evidence>
<dbReference type="InterPro" id="IPR000777">
    <property type="entry name" value="HIV1_Gp120"/>
</dbReference>
<comment type="subcellular location">
    <subcellularLocation>
        <location evidence="3">Host cell membrane</location>
        <topology evidence="3">Peripheral membrane protein</topology>
    </subcellularLocation>
    <subcellularLocation>
        <location evidence="1">Host cell membrane</location>
        <topology evidence="1">Single-pass type I membrane protein</topology>
    </subcellularLocation>
    <subcellularLocation>
        <location evidence="2">Host endosome membrane</location>
        <topology evidence="2">Peripheral membrane protein</topology>
    </subcellularLocation>
    <subcellularLocation>
        <location evidence="5">Host endosome membrane</location>
        <topology evidence="5">Single-pass type I membrane protein</topology>
    </subcellularLocation>
    <subcellularLocation>
        <location evidence="6">Virion membrane</location>
        <topology evidence="6">Peripheral membrane protein</topology>
    </subcellularLocation>
    <subcellularLocation>
        <location evidence="4">Virion membrane</location>
        <topology evidence="4">Single-pass type I membrane protein</topology>
    </subcellularLocation>
</comment>
<evidence type="ECO:0000256" key="9">
    <source>
        <dbReference type="ARBA" id="ARBA00022511"/>
    </source>
</evidence>
<keyword evidence="11 33" id="KW-0945">Host-virus interaction</keyword>
<keyword evidence="21 33" id="KW-1164">Virus endocytosis by host</keyword>
<reference evidence="37" key="1">
    <citation type="journal article" date="2020" name="PLoS Pathog.">
        <title>HIV-1 variants are archived throughout infection and persist in the reservoir.</title>
        <authorList>
            <person name="Brooks K."/>
            <person name="Jones B.R."/>
            <person name="Dilernia D.A."/>
            <person name="Wilkins D.J."/>
            <person name="Claiborne D.T."/>
            <person name="McInally S."/>
            <person name="Gilmour J."/>
            <person name="Kilembe W."/>
            <person name="Joy J.B."/>
            <person name="Allen S.A."/>
            <person name="Brumme Z.L."/>
            <person name="Hunter E."/>
        </authorList>
    </citation>
    <scope>NUCLEOTIDE SEQUENCE</scope>
    <source>
        <strain evidence="37">ZM1165M_13Oct2009_CP_19_E</strain>
    </source>
</reference>
<evidence type="ECO:0000256" key="31">
    <source>
        <dbReference type="ARBA" id="ARBA00023296"/>
    </source>
</evidence>
<dbReference type="GO" id="GO:0055036">
    <property type="term" value="C:virion membrane"/>
    <property type="evidence" value="ECO:0007669"/>
    <property type="project" value="UniProtKB-SubCell"/>
</dbReference>
<feature type="topological domain" description="Cytoplasmic" evidence="33">
    <location>
        <begin position="698"/>
        <end position="848"/>
    </location>
</feature>
<dbReference type="EMBL" id="MT194722">
    <property type="protein sequence ID" value="QJX40988.1"/>
    <property type="molecule type" value="Genomic_RNA"/>
</dbReference>
<feature type="disulfide bond" evidence="33">
    <location>
        <begin position="53"/>
        <end position="73"/>
    </location>
</feature>
<feature type="chain" id="PRO_5027192415" description="Envelope glycoprotein gp160" evidence="33">
    <location>
        <begin position="32"/>
        <end position="848"/>
    </location>
</feature>
<comment type="PTM">
    <text evidence="33">Palmitoylation of the transmembrane protein and of Env polyprotein (prior to its proteolytic cleavage) is essential for their association with host cell membrane lipid rafts. Palmitoylation is therefore required for envelope trafficking to classical lipid rafts, but not for viral replication.</text>
</comment>
<dbReference type="GO" id="GO:0019062">
    <property type="term" value="P:virion attachment to host cell"/>
    <property type="evidence" value="ECO:0007669"/>
    <property type="project" value="UniProtKB-UniRule"/>
</dbReference>
<feature type="disulfide bond" evidence="33">
    <location>
        <begin position="226"/>
        <end position="237"/>
    </location>
</feature>
<evidence type="ECO:0000256" key="2">
    <source>
        <dbReference type="ARBA" id="ARBA00004433"/>
    </source>
</evidence>
<keyword evidence="19 33" id="KW-1043">Host membrane</keyword>
<comment type="subcellular location">
    <molecule>Surface protein gp120</molecule>
    <subcellularLocation>
        <location evidence="33">Virion membrane</location>
        <topology evidence="33">Peripheral membrane protein</topology>
    </subcellularLocation>
    <subcellularLocation>
        <location evidence="33">Host cell membrane</location>
        <topology evidence="33">Peripheral membrane protein</topology>
    </subcellularLocation>
    <subcellularLocation>
        <location evidence="33">Host endosome membrane</location>
        <topology evidence="33">Single-pass type I membrane protein</topology>
    </subcellularLocation>
    <text evidence="33">The surface protein is not anchored to the viral envelope, but associates with the extravirion surface through its binding to TM. It is probably concentrated at the site of budding and incorporated into the virions possibly by contacts between the cytoplasmic tail of Env and the N-terminus of Gag.</text>
</comment>
<comment type="PTM">
    <text evidence="33">Specific enzymatic cleavages in vivo yield mature proteins. Envelope glycoproteins are synthesized as a inactive precursor that is heavily N-glycosylated and processed likely by host cell furin in the Golgi to yield the mature SU and TM proteins. The cleavage site between SU and TM requires the minimal sequence [KR]-X-[KR]-R. About 2 of the 9 disulfide bonds of gp41 are reduced by P4HB/PDI, following binding to CD4 receptor.</text>
</comment>
<evidence type="ECO:0000256" key="7">
    <source>
        <dbReference type="ARBA" id="ARBA00022506"/>
    </source>
</evidence>
<keyword evidence="31 33" id="KW-1160">Virus entry into host cell</keyword>
<keyword evidence="10 33" id="KW-1165">Clathrin-mediated endocytosis of virus by host</keyword>
<accession>A0A6M6AZ78</accession>
<evidence type="ECO:0000256" key="22">
    <source>
        <dbReference type="ARBA" id="ARBA00022989"/>
    </source>
</evidence>